<dbReference type="Proteomes" id="UP000179118">
    <property type="component" value="Unassembled WGS sequence"/>
</dbReference>
<name>A0A1G2S7V7_9BACT</name>
<keyword evidence="5" id="KW-0560">Oxidoreductase</keyword>
<comment type="cofactor">
    <cofactor evidence="1">
        <name>adenosylcob(III)alamin</name>
        <dbReference type="ChEBI" id="CHEBI:18408"/>
    </cofactor>
</comment>
<evidence type="ECO:0000256" key="5">
    <source>
        <dbReference type="ARBA" id="ARBA00023002"/>
    </source>
</evidence>
<comment type="caution">
    <text evidence="9">The sequence shown here is derived from an EMBL/GenBank/DDBJ whole genome shotgun (WGS) entry which is preliminary data.</text>
</comment>
<evidence type="ECO:0000256" key="4">
    <source>
        <dbReference type="ARBA" id="ARBA00022840"/>
    </source>
</evidence>
<dbReference type="PANTHER" id="PTHR43371">
    <property type="entry name" value="VITAMIN B12-DEPENDENT RIBONUCLEOTIDE REDUCTASE"/>
    <property type="match status" value="1"/>
</dbReference>
<dbReference type="EMBL" id="MHUT01000010">
    <property type="protein sequence ID" value="OHA81203.1"/>
    <property type="molecule type" value="Genomic_DNA"/>
</dbReference>
<evidence type="ECO:0000256" key="7">
    <source>
        <dbReference type="PROSITE-ProRule" id="PRU00492"/>
    </source>
</evidence>
<dbReference type="Gene3D" id="3.90.1390.10">
    <property type="entry name" value="b-12 dependent (class ii) ribonucleotide reductase, chain A, domain 3"/>
    <property type="match status" value="1"/>
</dbReference>
<dbReference type="AlphaFoldDB" id="A0A1G2S7V7"/>
<dbReference type="Gene3D" id="3.20.70.20">
    <property type="match status" value="2"/>
</dbReference>
<protein>
    <submittedName>
        <fullName evidence="9">Ribonucleoside-triphosphate reductase</fullName>
    </submittedName>
</protein>
<dbReference type="GO" id="GO:0005524">
    <property type="term" value="F:ATP binding"/>
    <property type="evidence" value="ECO:0007669"/>
    <property type="project" value="UniProtKB-UniRule"/>
</dbReference>
<keyword evidence="4 7" id="KW-0067">ATP-binding</keyword>
<keyword evidence="3 7" id="KW-0547">Nucleotide-binding</keyword>
<evidence type="ECO:0000256" key="3">
    <source>
        <dbReference type="ARBA" id="ARBA00022741"/>
    </source>
</evidence>
<dbReference type="PANTHER" id="PTHR43371:SF1">
    <property type="entry name" value="RIBONUCLEOSIDE-DIPHOSPHATE REDUCTASE"/>
    <property type="match status" value="1"/>
</dbReference>
<keyword evidence="6" id="KW-0170">Cobalt</keyword>
<reference evidence="9 10" key="1">
    <citation type="journal article" date="2016" name="Nat. Commun.">
        <title>Thousands of microbial genomes shed light on interconnected biogeochemical processes in an aquifer system.</title>
        <authorList>
            <person name="Anantharaman K."/>
            <person name="Brown C.T."/>
            <person name="Hug L.A."/>
            <person name="Sharon I."/>
            <person name="Castelle C.J."/>
            <person name="Probst A.J."/>
            <person name="Thomas B.C."/>
            <person name="Singh A."/>
            <person name="Wilkins M.J."/>
            <person name="Karaoz U."/>
            <person name="Brodie E.L."/>
            <person name="Williams K.H."/>
            <person name="Hubbard S.S."/>
            <person name="Banfield J.F."/>
        </authorList>
    </citation>
    <scope>NUCLEOTIDE SEQUENCE [LARGE SCALE GENOMIC DNA]</scope>
</reference>
<dbReference type="GO" id="GO:0031419">
    <property type="term" value="F:cobalamin binding"/>
    <property type="evidence" value="ECO:0007669"/>
    <property type="project" value="UniProtKB-KW"/>
</dbReference>
<evidence type="ECO:0000256" key="2">
    <source>
        <dbReference type="ARBA" id="ARBA00022628"/>
    </source>
</evidence>
<sequence>MSPKKNTPATETIVKSIQKRDGSVVPFDIEKISNAINKAMLASNEGSLKEAMMVANKVHSDALRITKKYKNFVPTVEGIQDTIEKELILSEYVKTAKAYILYRENRSELRAKGVQVPPKVKKLVEESKKYFRNSLGEFVYYRTYSRWIKEEGRRETWIETVDRYISFMKENLGDKLKDSEYAELREGILKQEAMPSMRLLQFAGPAAKKTNVCAYNCSYIAPENFQDLAEIMYISMCGTGAGWSAESQNVQKFPQINLQTGKKLPTHVIPDNKEGWADALTIGMTAWAEGSDINFDYSLLRPAGTRLETMGGKASGPDPLRRLLSFTREKMLSRQGRRLRNIDVHDIICMIGECVVAGGVRRSAMISLSDLDDDDIRDSKSGAFYLNEPQRMLANNSAVYTQKPSNVEFIEEWTALMKSGSGERGIFNRGSLAKTLPERRIKVLKEYEGYFDPTGKNIIGPIGTNPCGEIILQSKQFCNLSEVVARVDDTEESLMRKIRMATILGTYQASLTHFPYLSKKWRDRCEQERLLGVSITGQWDSEVARNPEVLSRLKKEVIKVNQAYSKRLGVNPSTCTTAVKPSGTLSQTVDCSSGMHPRHAPYYIRRVRISATDSLFKMLKDQGVPYCPEVGQSPENATTYVLEFPVKAPGGSIYKNDLSAIDQLEHWKLVKVNYTEHNPSVTVSIGENEWIEVANWVYSNWDIVGGLSFLPRDNHVYQLAPYEAIDEKKYLELAKRLEHVDYSKIMTYEKTDELDVKKELACVSGVCEIAL</sequence>
<dbReference type="GO" id="GO:0004748">
    <property type="term" value="F:ribonucleoside-diphosphate reductase activity, thioredoxin disulfide as acceptor"/>
    <property type="evidence" value="ECO:0007669"/>
    <property type="project" value="TreeGrafter"/>
</dbReference>
<dbReference type="InterPro" id="IPR040763">
    <property type="entry name" value="RNR_alpha_hel"/>
</dbReference>
<keyword evidence="2" id="KW-0846">Cobalamin</keyword>
<accession>A0A1G2S7V7</accession>
<evidence type="ECO:0000313" key="9">
    <source>
        <dbReference type="EMBL" id="OHA81203.1"/>
    </source>
</evidence>
<dbReference type="Pfam" id="PF17975">
    <property type="entry name" value="RNR_Alpha"/>
    <property type="match status" value="1"/>
</dbReference>
<dbReference type="Pfam" id="PF03477">
    <property type="entry name" value="ATP-cone"/>
    <property type="match status" value="1"/>
</dbReference>
<feature type="domain" description="ATP-cone" evidence="8">
    <location>
        <begin position="15"/>
        <end position="110"/>
    </location>
</feature>
<organism evidence="9 10">
    <name type="scientific">Candidatus Yonathbacteria bacterium RIFCSPHIGHO2_02_FULL_44_14</name>
    <dbReference type="NCBI Taxonomy" id="1802724"/>
    <lineage>
        <taxon>Bacteria</taxon>
        <taxon>Candidatus Yonathiibacteriota</taxon>
    </lineage>
</organism>
<dbReference type="SUPFAM" id="SSF51998">
    <property type="entry name" value="PFL-like glycyl radical enzymes"/>
    <property type="match status" value="1"/>
</dbReference>
<evidence type="ECO:0000313" key="10">
    <source>
        <dbReference type="Proteomes" id="UP000179118"/>
    </source>
</evidence>
<dbReference type="InterPro" id="IPR050862">
    <property type="entry name" value="RdRp_reductase_class-2"/>
</dbReference>
<evidence type="ECO:0000256" key="6">
    <source>
        <dbReference type="ARBA" id="ARBA00023285"/>
    </source>
</evidence>
<dbReference type="PROSITE" id="PS51161">
    <property type="entry name" value="ATP_CONE"/>
    <property type="match status" value="1"/>
</dbReference>
<gene>
    <name evidence="9" type="ORF">A3D51_01205</name>
</gene>
<dbReference type="InterPro" id="IPR005144">
    <property type="entry name" value="ATP-cone_dom"/>
</dbReference>
<evidence type="ECO:0000259" key="8">
    <source>
        <dbReference type="PROSITE" id="PS51161"/>
    </source>
</evidence>
<evidence type="ECO:0000256" key="1">
    <source>
        <dbReference type="ARBA" id="ARBA00001922"/>
    </source>
</evidence>
<proteinExistence type="predicted"/>